<sequence>MIVIIFIFVAIFFISSPVHAANGNVVINEIYPHPSTGSSEWIELYNNSSNNIDLSNWKIIDLTSSGGESVTTITSGTIEAFRFFVFEFTTAKLNNDGDIVTLKDSSNTVIDSFSYNSSETDRSFARIPDGTGSWTAGQTPTKGASNGTPPSGDETVPPPATGNIVLTEFMPNPDGGNEWAEVFNPQDSEIDIGGWKIDDIEGASSPFPIPAGTKIATRAYLIFSFSGSGKLNNSGDTIRLLNPDGQVVETYSFGETTKGVSFAKDSQGNWQVTNTPTPGTVNKITLPSNPSKATTTKIKNPSDPSLPQTDPINPSSANQPTGNHNLATDSTNSGKVAGVSNEKDRNSNLATLLIAAGLSFLVTAFAWPVIEKYLWKK</sequence>
<feature type="chain" id="PRO_5009581186" description="LTD domain-containing protein" evidence="3">
    <location>
        <begin position="21"/>
        <end position="377"/>
    </location>
</feature>
<dbReference type="SUPFAM" id="SSF74853">
    <property type="entry name" value="Lamin A/C globular tail domain"/>
    <property type="match status" value="2"/>
</dbReference>
<feature type="transmembrane region" description="Helical" evidence="2">
    <location>
        <begin position="349"/>
        <end position="370"/>
    </location>
</feature>
<name>A0A1G1WCC1_9BACT</name>
<dbReference type="Gene3D" id="2.60.40.1260">
    <property type="entry name" value="Lamin Tail domain"/>
    <property type="match status" value="2"/>
</dbReference>
<evidence type="ECO:0000256" key="3">
    <source>
        <dbReference type="SAM" id="SignalP"/>
    </source>
</evidence>
<feature type="region of interest" description="Disordered" evidence="1">
    <location>
        <begin position="121"/>
        <end position="160"/>
    </location>
</feature>
<gene>
    <name evidence="5" type="ORF">A2Z24_00660</name>
</gene>
<evidence type="ECO:0000313" key="5">
    <source>
        <dbReference type="EMBL" id="OGY25335.1"/>
    </source>
</evidence>
<accession>A0A1G1WCC1</accession>
<dbReference type="STRING" id="1802597.A2Z24_00660"/>
<feature type="domain" description="LTD" evidence="4">
    <location>
        <begin position="152"/>
        <end position="255"/>
    </location>
</feature>
<feature type="domain" description="LTD" evidence="4">
    <location>
        <begin position="15"/>
        <end position="117"/>
    </location>
</feature>
<dbReference type="PROSITE" id="PS51841">
    <property type="entry name" value="LTD"/>
    <property type="match status" value="2"/>
</dbReference>
<protein>
    <recommendedName>
        <fullName evidence="4">LTD domain-containing protein</fullName>
    </recommendedName>
</protein>
<proteinExistence type="predicted"/>
<keyword evidence="3" id="KW-0732">Signal</keyword>
<feature type="region of interest" description="Disordered" evidence="1">
    <location>
        <begin position="267"/>
        <end position="341"/>
    </location>
</feature>
<evidence type="ECO:0000256" key="2">
    <source>
        <dbReference type="SAM" id="Phobius"/>
    </source>
</evidence>
<evidence type="ECO:0000256" key="1">
    <source>
        <dbReference type="SAM" id="MobiDB-lite"/>
    </source>
</evidence>
<dbReference type="EMBL" id="MHCT01000031">
    <property type="protein sequence ID" value="OGY25335.1"/>
    <property type="molecule type" value="Genomic_DNA"/>
</dbReference>
<dbReference type="InterPro" id="IPR001322">
    <property type="entry name" value="Lamin_tail_dom"/>
</dbReference>
<dbReference type="Pfam" id="PF00932">
    <property type="entry name" value="LTD"/>
    <property type="match status" value="2"/>
</dbReference>
<keyword evidence="2" id="KW-0812">Transmembrane</keyword>
<reference evidence="5 6" key="1">
    <citation type="journal article" date="2016" name="Nat. Commun.">
        <title>Thousands of microbial genomes shed light on interconnected biogeochemical processes in an aquifer system.</title>
        <authorList>
            <person name="Anantharaman K."/>
            <person name="Brown C.T."/>
            <person name="Hug L.A."/>
            <person name="Sharon I."/>
            <person name="Castelle C.J."/>
            <person name="Probst A.J."/>
            <person name="Thomas B.C."/>
            <person name="Singh A."/>
            <person name="Wilkins M.J."/>
            <person name="Karaoz U."/>
            <person name="Brodie E.L."/>
            <person name="Williams K.H."/>
            <person name="Hubbard S.S."/>
            <person name="Banfield J.F."/>
        </authorList>
    </citation>
    <scope>NUCLEOTIDE SEQUENCE [LARGE SCALE GENOMIC DNA]</scope>
</reference>
<dbReference type="InterPro" id="IPR036415">
    <property type="entry name" value="Lamin_tail_dom_sf"/>
</dbReference>
<keyword evidence="2" id="KW-0472">Membrane</keyword>
<dbReference type="AlphaFoldDB" id="A0A1G1WCC1"/>
<feature type="compositionally biased region" description="Polar residues" evidence="1">
    <location>
        <begin position="267"/>
        <end position="334"/>
    </location>
</feature>
<organism evidence="5 6">
    <name type="scientific">Candidatus Woykebacteria bacterium RBG_16_44_10</name>
    <dbReference type="NCBI Taxonomy" id="1802597"/>
    <lineage>
        <taxon>Bacteria</taxon>
        <taxon>Candidatus Woykeibacteriota</taxon>
    </lineage>
</organism>
<feature type="signal peptide" evidence="3">
    <location>
        <begin position="1"/>
        <end position="20"/>
    </location>
</feature>
<comment type="caution">
    <text evidence="5">The sequence shown here is derived from an EMBL/GenBank/DDBJ whole genome shotgun (WGS) entry which is preliminary data.</text>
</comment>
<keyword evidence="2" id="KW-1133">Transmembrane helix</keyword>
<evidence type="ECO:0000259" key="4">
    <source>
        <dbReference type="PROSITE" id="PS51841"/>
    </source>
</evidence>
<dbReference type="Proteomes" id="UP000177588">
    <property type="component" value="Unassembled WGS sequence"/>
</dbReference>
<evidence type="ECO:0000313" key="6">
    <source>
        <dbReference type="Proteomes" id="UP000177588"/>
    </source>
</evidence>
<feature type="compositionally biased region" description="Polar residues" evidence="1">
    <location>
        <begin position="132"/>
        <end position="149"/>
    </location>
</feature>